<dbReference type="Proteomes" id="UP000054498">
    <property type="component" value="Unassembled WGS sequence"/>
</dbReference>
<proteinExistence type="predicted"/>
<dbReference type="STRING" id="145388.A0A0D2LHQ5"/>
<dbReference type="AlphaFoldDB" id="A0A0D2LHQ5"/>
<protein>
    <submittedName>
        <fullName evidence="1">Uncharacterized protein</fullName>
    </submittedName>
</protein>
<gene>
    <name evidence="1" type="ORF">MNEG_16405</name>
</gene>
<evidence type="ECO:0000313" key="2">
    <source>
        <dbReference type="Proteomes" id="UP000054498"/>
    </source>
</evidence>
<organism evidence="1 2">
    <name type="scientific">Monoraphidium neglectum</name>
    <dbReference type="NCBI Taxonomy" id="145388"/>
    <lineage>
        <taxon>Eukaryota</taxon>
        <taxon>Viridiplantae</taxon>
        <taxon>Chlorophyta</taxon>
        <taxon>core chlorophytes</taxon>
        <taxon>Chlorophyceae</taxon>
        <taxon>CS clade</taxon>
        <taxon>Sphaeropleales</taxon>
        <taxon>Selenastraceae</taxon>
        <taxon>Monoraphidium</taxon>
    </lineage>
</organism>
<dbReference type="GO" id="GO:0006606">
    <property type="term" value="P:protein import into nucleus"/>
    <property type="evidence" value="ECO:0007669"/>
    <property type="project" value="TreeGrafter"/>
</dbReference>
<dbReference type="GO" id="GO:0006405">
    <property type="term" value="P:RNA export from nucleus"/>
    <property type="evidence" value="ECO:0007669"/>
    <property type="project" value="TreeGrafter"/>
</dbReference>
<accession>A0A0D2LHQ5</accession>
<reference evidence="1 2" key="1">
    <citation type="journal article" date="2013" name="BMC Genomics">
        <title>Reconstruction of the lipid metabolism for the microalga Monoraphidium neglectum from its genome sequence reveals characteristics suitable for biofuel production.</title>
        <authorList>
            <person name="Bogen C."/>
            <person name="Al-Dilaimi A."/>
            <person name="Albersmeier A."/>
            <person name="Wichmann J."/>
            <person name="Grundmann M."/>
            <person name="Rupp O."/>
            <person name="Lauersen K.J."/>
            <person name="Blifernez-Klassen O."/>
            <person name="Kalinowski J."/>
            <person name="Goesmann A."/>
            <person name="Mussgnug J.H."/>
            <person name="Kruse O."/>
        </authorList>
    </citation>
    <scope>NUCLEOTIDE SEQUENCE [LARGE SCALE GENOMIC DNA]</scope>
    <source>
        <strain evidence="1 2">SAG 48.87</strain>
    </source>
</reference>
<evidence type="ECO:0000313" key="1">
    <source>
        <dbReference type="EMBL" id="KIY91559.1"/>
    </source>
</evidence>
<dbReference type="PANTHER" id="PTHR31431">
    <property type="entry name" value="NUCLEOPORIN NUP188 HOMOLOG"/>
    <property type="match status" value="1"/>
</dbReference>
<dbReference type="GeneID" id="25734161"/>
<keyword evidence="2" id="KW-1185">Reference proteome</keyword>
<dbReference type="OrthoDB" id="552439at2759"/>
<dbReference type="InterPro" id="IPR044840">
    <property type="entry name" value="Nup188"/>
</dbReference>
<dbReference type="KEGG" id="mng:MNEG_16405"/>
<dbReference type="EMBL" id="KK106541">
    <property type="protein sequence ID" value="KIY91559.1"/>
    <property type="molecule type" value="Genomic_DNA"/>
</dbReference>
<name>A0A0D2LHQ5_9CHLO</name>
<dbReference type="PANTHER" id="PTHR31431:SF1">
    <property type="entry name" value="NUCLEOPORIN NUP188"/>
    <property type="match status" value="1"/>
</dbReference>
<dbReference type="GO" id="GO:0017056">
    <property type="term" value="F:structural constituent of nuclear pore"/>
    <property type="evidence" value="ECO:0007669"/>
    <property type="project" value="InterPro"/>
</dbReference>
<dbReference type="RefSeq" id="XP_013890579.1">
    <property type="nucleotide sequence ID" value="XM_014035125.1"/>
</dbReference>
<sequence>MHSTQGFHHYPQLIADRPSCGNPVLTPFDQALCLVNSAFDLDPLRLDGAVLHQLVEAVASVLEGCPGLAADVWDDTLLLTAPLRALLHQCCALFPAFPRPLLRLLAALGSGRGGAAEAYAYLAREPVLTVLHEQGQPGIRQAGAGSDVFFCDDLPWSMAPEVLGTTLPPGSRGKAIDLPVFLSAGAAGPAASEQLLIQWEVQSDQGTGQVLLLARAAHCMRYIAEARAAGRGASGGAET</sequence>
<dbReference type="GO" id="GO:0044611">
    <property type="term" value="C:nuclear pore inner ring"/>
    <property type="evidence" value="ECO:0007669"/>
    <property type="project" value="TreeGrafter"/>
</dbReference>